<feature type="transmembrane region" description="Helical" evidence="1">
    <location>
        <begin position="299"/>
        <end position="322"/>
    </location>
</feature>
<dbReference type="PANTHER" id="PTHR31061:SF24">
    <property type="entry name" value="LD22376P"/>
    <property type="match status" value="1"/>
</dbReference>
<evidence type="ECO:0000256" key="1">
    <source>
        <dbReference type="SAM" id="Phobius"/>
    </source>
</evidence>
<accession>A0A3B1CYT2</accession>
<feature type="transmembrane region" description="Helical" evidence="1">
    <location>
        <begin position="130"/>
        <end position="147"/>
    </location>
</feature>
<dbReference type="PANTHER" id="PTHR31061">
    <property type="entry name" value="LD22376P"/>
    <property type="match status" value="1"/>
</dbReference>
<feature type="transmembrane region" description="Helical" evidence="1">
    <location>
        <begin position="65"/>
        <end position="83"/>
    </location>
</feature>
<evidence type="ECO:0000313" key="2">
    <source>
        <dbReference type="EMBL" id="VAX29094.1"/>
    </source>
</evidence>
<organism evidence="2">
    <name type="scientific">hydrothermal vent metagenome</name>
    <dbReference type="NCBI Taxonomy" id="652676"/>
    <lineage>
        <taxon>unclassified sequences</taxon>
        <taxon>metagenomes</taxon>
        <taxon>ecological metagenomes</taxon>
    </lineage>
</organism>
<keyword evidence="1" id="KW-1133">Transmembrane helix</keyword>
<protein>
    <submittedName>
        <fullName evidence="2">N-acetylglucosamine related transporter, NagX</fullName>
    </submittedName>
</protein>
<keyword evidence="1" id="KW-0812">Transmembrane</keyword>
<name>A0A3B1CYT2_9ZZZZ</name>
<proteinExistence type="predicted"/>
<feature type="transmembrane region" description="Helical" evidence="1">
    <location>
        <begin position="154"/>
        <end position="174"/>
    </location>
</feature>
<keyword evidence="1" id="KW-0472">Membrane</keyword>
<dbReference type="EMBL" id="UOGD01000437">
    <property type="protein sequence ID" value="VAX29094.1"/>
    <property type="molecule type" value="Genomic_DNA"/>
</dbReference>
<feature type="transmembrane region" description="Helical" evidence="1">
    <location>
        <begin position="104"/>
        <end position="124"/>
    </location>
</feature>
<gene>
    <name evidence="2" type="ORF">MNBD_IGNAVI01-1539</name>
</gene>
<feature type="transmembrane region" description="Helical" evidence="1">
    <location>
        <begin position="204"/>
        <end position="224"/>
    </location>
</feature>
<sequence length="370" mass="42313">MNSIAKDENKKSSRLLSLDAFRGFTMWLLIAEFAGLFHYLVDPSFNGTIIGFLGEQFNHHEWHGLHFWDLVQPYFMFIVGVAIPFSERNRLKKGSTDKEVFRHALVRSALLLLLGWALYCIGPGRIVFRFQNVLAQLSVTYLVAFLLRNKSIKLQLAVSIAFIAVSELLYRTFWVPGFDLPFTPDHNFGAWFDMLISGELSRGHWVSFNAIPTTAHTIWGVIIGKILLSGKPKKEILKIMIISGVVGLVVGYALNPITPIIKRISTSSFVFVSGGWSLLTFALFYWVIDMKDIRKWARFAVVVGINPLFIYLFAHVGGGKFIAHILKPFTFGLFGWMGELNANIILGILTWYFLWYITYWLDKRKIYIKI</sequence>
<feature type="transmembrane region" description="Helical" evidence="1">
    <location>
        <begin position="342"/>
        <end position="361"/>
    </location>
</feature>
<feature type="transmembrane region" description="Helical" evidence="1">
    <location>
        <begin position="266"/>
        <end position="287"/>
    </location>
</feature>
<feature type="transmembrane region" description="Helical" evidence="1">
    <location>
        <begin position="236"/>
        <end position="254"/>
    </location>
</feature>
<dbReference type="AlphaFoldDB" id="A0A3B1CYT2"/>
<feature type="transmembrane region" description="Helical" evidence="1">
    <location>
        <begin position="21"/>
        <end position="41"/>
    </location>
</feature>
<reference evidence="2" key="1">
    <citation type="submission" date="2018-06" db="EMBL/GenBank/DDBJ databases">
        <authorList>
            <person name="Zhirakovskaya E."/>
        </authorList>
    </citation>
    <scope>NUCLEOTIDE SEQUENCE</scope>
</reference>